<gene>
    <name evidence="1" type="ORF">SISSUDRAFT_1056160</name>
</gene>
<dbReference type="STRING" id="1314776.A0A165X758"/>
<dbReference type="Proteomes" id="UP000076798">
    <property type="component" value="Unassembled WGS sequence"/>
</dbReference>
<dbReference type="EMBL" id="KV428432">
    <property type="protein sequence ID" value="KZT31897.1"/>
    <property type="molecule type" value="Genomic_DNA"/>
</dbReference>
<name>A0A165X758_9AGAM</name>
<organism evidence="1 2">
    <name type="scientific">Sistotremastrum suecicum HHB10207 ss-3</name>
    <dbReference type="NCBI Taxonomy" id="1314776"/>
    <lineage>
        <taxon>Eukaryota</taxon>
        <taxon>Fungi</taxon>
        <taxon>Dikarya</taxon>
        <taxon>Basidiomycota</taxon>
        <taxon>Agaricomycotina</taxon>
        <taxon>Agaricomycetes</taxon>
        <taxon>Sistotremastrales</taxon>
        <taxon>Sistotremastraceae</taxon>
        <taxon>Sistotremastrum</taxon>
    </lineage>
</organism>
<accession>A0A165X758</accession>
<dbReference type="InterPro" id="IPR013785">
    <property type="entry name" value="Aldolase_TIM"/>
</dbReference>
<dbReference type="Gene3D" id="3.20.20.70">
    <property type="entry name" value="Aldolase class I"/>
    <property type="match status" value="1"/>
</dbReference>
<evidence type="ECO:0000313" key="2">
    <source>
        <dbReference type="Proteomes" id="UP000076798"/>
    </source>
</evidence>
<dbReference type="AlphaFoldDB" id="A0A165X758"/>
<keyword evidence="2" id="KW-1185">Reference proteome</keyword>
<reference evidence="1 2" key="1">
    <citation type="journal article" date="2016" name="Mol. Biol. Evol.">
        <title>Comparative Genomics of Early-Diverging Mushroom-Forming Fungi Provides Insights into the Origins of Lignocellulose Decay Capabilities.</title>
        <authorList>
            <person name="Nagy L.G."/>
            <person name="Riley R."/>
            <person name="Tritt A."/>
            <person name="Adam C."/>
            <person name="Daum C."/>
            <person name="Floudas D."/>
            <person name="Sun H."/>
            <person name="Yadav J.S."/>
            <person name="Pangilinan J."/>
            <person name="Larsson K.H."/>
            <person name="Matsuura K."/>
            <person name="Barry K."/>
            <person name="Labutti K."/>
            <person name="Kuo R."/>
            <person name="Ohm R.A."/>
            <person name="Bhattacharya S.S."/>
            <person name="Shirouzu T."/>
            <person name="Yoshinaga Y."/>
            <person name="Martin F.M."/>
            <person name="Grigoriev I.V."/>
            <person name="Hibbett D.S."/>
        </authorList>
    </citation>
    <scope>NUCLEOTIDE SEQUENCE [LARGE SCALE GENOMIC DNA]</scope>
    <source>
        <strain evidence="1 2">HHB10207 ss-3</strain>
    </source>
</reference>
<protein>
    <submittedName>
        <fullName evidence="1">Uncharacterized protein</fullName>
    </submittedName>
</protein>
<evidence type="ECO:0000313" key="1">
    <source>
        <dbReference type="EMBL" id="KZT31897.1"/>
    </source>
</evidence>
<proteinExistence type="predicted"/>
<sequence length="63" mass="7003">MEKLTPGIKLGQWLMQKWKEISGARPFVLEGIQSVEAAIKAHELSCDSRAVTNHARRQVDGSV</sequence>